<dbReference type="InterPro" id="IPR023058">
    <property type="entry name" value="PPIase_PpiC_CS"/>
</dbReference>
<keyword evidence="5 8" id="KW-0697">Rotamase</keyword>
<comment type="similarity">
    <text evidence="2">Belongs to the PpiC/parvulin rotamase family.</text>
</comment>
<dbReference type="PROSITE" id="PS50198">
    <property type="entry name" value="PPIC_PPIASE_2"/>
    <property type="match status" value="1"/>
</dbReference>
<sequence>MLKHVTFLGATALCLTLAGAAFAQDDVTADTVIAKVGDTEITLGELLIARTQLPEQYAQFPEEMLFQGLVDQLIQQQLLADTVTQAPAHVVYALKNEERTLLAGEAITAVAEAAVTPEYVQAAYDERFANAEELPEFHAAHLLVATEEEAAAAKARIDAGEEFADVARAVSTGPTGPNGGDLGWFGLGAMVPEFEAAITALETGGVSDPFETQFGWHLATLLEERVQPRPTLEEMTPQLTGELQEAAITAHLEELAAASEVTEPEEGQFDPSIIGRFDLLD</sequence>
<comment type="catalytic activity">
    <reaction evidence="1">
        <text>[protein]-peptidylproline (omega=180) = [protein]-peptidylproline (omega=0)</text>
        <dbReference type="Rhea" id="RHEA:16237"/>
        <dbReference type="Rhea" id="RHEA-COMP:10747"/>
        <dbReference type="Rhea" id="RHEA-COMP:10748"/>
        <dbReference type="ChEBI" id="CHEBI:83833"/>
        <dbReference type="ChEBI" id="CHEBI:83834"/>
        <dbReference type="EC" id="5.2.1.8"/>
    </reaction>
</comment>
<dbReference type="Pfam" id="PF00639">
    <property type="entry name" value="Rotamase"/>
    <property type="match status" value="1"/>
</dbReference>
<dbReference type="EMBL" id="FOYP01000002">
    <property type="protein sequence ID" value="SFR54661.1"/>
    <property type="molecule type" value="Genomic_DNA"/>
</dbReference>
<feature type="chain" id="PRO_5011601763" description="Parvulin-like PPIase" evidence="10">
    <location>
        <begin position="24"/>
        <end position="281"/>
    </location>
</feature>
<keyword evidence="13" id="KW-1185">Reference proteome</keyword>
<dbReference type="InterPro" id="IPR046357">
    <property type="entry name" value="PPIase_dom_sf"/>
</dbReference>
<reference evidence="13" key="1">
    <citation type="submission" date="2016-10" db="EMBL/GenBank/DDBJ databases">
        <authorList>
            <person name="Varghese N."/>
            <person name="Submissions S."/>
        </authorList>
    </citation>
    <scope>NUCLEOTIDE SEQUENCE [LARGE SCALE GENOMIC DNA]</scope>
    <source>
        <strain evidence="13">DSM 26879</strain>
    </source>
</reference>
<feature type="domain" description="PpiC" evidence="11">
    <location>
        <begin position="134"/>
        <end position="223"/>
    </location>
</feature>
<keyword evidence="10" id="KW-0732">Signal</keyword>
<evidence type="ECO:0000256" key="6">
    <source>
        <dbReference type="ARBA" id="ARBA00030642"/>
    </source>
</evidence>
<dbReference type="STRING" id="390270.SAMN04488005_2779"/>
<evidence type="ECO:0000256" key="9">
    <source>
        <dbReference type="SAM" id="MobiDB-lite"/>
    </source>
</evidence>
<dbReference type="PROSITE" id="PS01096">
    <property type="entry name" value="PPIC_PPIASE_1"/>
    <property type="match status" value="1"/>
</dbReference>
<keyword evidence="8 12" id="KW-0413">Isomerase</keyword>
<dbReference type="OrthoDB" id="14196at2"/>
<gene>
    <name evidence="12" type="ORF">SAMN04488005_2779</name>
</gene>
<evidence type="ECO:0000313" key="13">
    <source>
        <dbReference type="Proteomes" id="UP000199478"/>
    </source>
</evidence>
<dbReference type="AlphaFoldDB" id="A0A1I6HJN4"/>
<dbReference type="InterPro" id="IPR000297">
    <property type="entry name" value="PPIase_PpiC"/>
</dbReference>
<evidence type="ECO:0000313" key="12">
    <source>
        <dbReference type="EMBL" id="SFR54661.1"/>
    </source>
</evidence>
<dbReference type="InterPro" id="IPR027304">
    <property type="entry name" value="Trigger_fact/SurA_dom_sf"/>
</dbReference>
<protein>
    <recommendedName>
        <fullName evidence="4">Parvulin-like PPIase</fullName>
        <ecNumber evidence="3">5.2.1.8</ecNumber>
    </recommendedName>
    <alternativeName>
        <fullName evidence="6">Peptidyl-prolyl cis-trans isomerase plp</fullName>
    </alternativeName>
    <alternativeName>
        <fullName evidence="7">Rotamase plp</fullName>
    </alternativeName>
</protein>
<dbReference type="InterPro" id="IPR050245">
    <property type="entry name" value="PrsA_foldase"/>
</dbReference>
<evidence type="ECO:0000256" key="3">
    <source>
        <dbReference type="ARBA" id="ARBA00013194"/>
    </source>
</evidence>
<evidence type="ECO:0000259" key="11">
    <source>
        <dbReference type="PROSITE" id="PS50198"/>
    </source>
</evidence>
<dbReference type="SUPFAM" id="SSF109998">
    <property type="entry name" value="Triger factor/SurA peptide-binding domain-like"/>
    <property type="match status" value="1"/>
</dbReference>
<evidence type="ECO:0000256" key="5">
    <source>
        <dbReference type="ARBA" id="ARBA00023110"/>
    </source>
</evidence>
<feature type="region of interest" description="Disordered" evidence="9">
    <location>
        <begin position="260"/>
        <end position="281"/>
    </location>
</feature>
<name>A0A1I6HJN4_9RHOB</name>
<proteinExistence type="inferred from homology"/>
<dbReference type="PANTHER" id="PTHR47245">
    <property type="entry name" value="PEPTIDYLPROLYL ISOMERASE"/>
    <property type="match status" value="1"/>
</dbReference>
<dbReference type="Proteomes" id="UP000199478">
    <property type="component" value="Unassembled WGS sequence"/>
</dbReference>
<dbReference type="RefSeq" id="WP_090201212.1">
    <property type="nucleotide sequence ID" value="NZ_FOYP01000002.1"/>
</dbReference>
<evidence type="ECO:0000256" key="1">
    <source>
        <dbReference type="ARBA" id="ARBA00000971"/>
    </source>
</evidence>
<organism evidence="12 13">
    <name type="scientific">Yoonia tamlensis</name>
    <dbReference type="NCBI Taxonomy" id="390270"/>
    <lineage>
        <taxon>Bacteria</taxon>
        <taxon>Pseudomonadati</taxon>
        <taxon>Pseudomonadota</taxon>
        <taxon>Alphaproteobacteria</taxon>
        <taxon>Rhodobacterales</taxon>
        <taxon>Paracoccaceae</taxon>
        <taxon>Yoonia</taxon>
    </lineage>
</organism>
<dbReference type="SUPFAM" id="SSF54534">
    <property type="entry name" value="FKBP-like"/>
    <property type="match status" value="1"/>
</dbReference>
<dbReference type="EC" id="5.2.1.8" evidence="3"/>
<dbReference type="Gene3D" id="3.10.50.40">
    <property type="match status" value="1"/>
</dbReference>
<evidence type="ECO:0000256" key="7">
    <source>
        <dbReference type="ARBA" id="ARBA00031484"/>
    </source>
</evidence>
<evidence type="ECO:0000256" key="10">
    <source>
        <dbReference type="SAM" id="SignalP"/>
    </source>
</evidence>
<evidence type="ECO:0000256" key="8">
    <source>
        <dbReference type="PROSITE-ProRule" id="PRU00278"/>
    </source>
</evidence>
<feature type="signal peptide" evidence="10">
    <location>
        <begin position="1"/>
        <end position="23"/>
    </location>
</feature>
<dbReference type="GO" id="GO:0003755">
    <property type="term" value="F:peptidyl-prolyl cis-trans isomerase activity"/>
    <property type="evidence" value="ECO:0007669"/>
    <property type="project" value="UniProtKB-KW"/>
</dbReference>
<dbReference type="PANTHER" id="PTHR47245:SF2">
    <property type="entry name" value="PEPTIDYL-PROLYL CIS-TRANS ISOMERASE HP_0175-RELATED"/>
    <property type="match status" value="1"/>
</dbReference>
<accession>A0A1I6HJN4</accession>
<evidence type="ECO:0000256" key="4">
    <source>
        <dbReference type="ARBA" id="ARBA00018370"/>
    </source>
</evidence>
<evidence type="ECO:0000256" key="2">
    <source>
        <dbReference type="ARBA" id="ARBA00007656"/>
    </source>
</evidence>